<dbReference type="EMBL" id="CAMXCT020000676">
    <property type="protein sequence ID" value="CAL1135378.1"/>
    <property type="molecule type" value="Genomic_DNA"/>
</dbReference>
<evidence type="ECO:0000313" key="5">
    <source>
        <dbReference type="Proteomes" id="UP001152797"/>
    </source>
</evidence>
<dbReference type="Pfam" id="PF13475">
    <property type="entry name" value="DUF4116"/>
    <property type="match status" value="2"/>
</dbReference>
<comment type="caution">
    <text evidence="2">The sequence shown here is derived from an EMBL/GenBank/DDBJ whole genome shotgun (WGS) entry which is preliminary data.</text>
</comment>
<reference evidence="3" key="2">
    <citation type="submission" date="2024-04" db="EMBL/GenBank/DDBJ databases">
        <authorList>
            <person name="Chen Y."/>
            <person name="Shah S."/>
            <person name="Dougan E. K."/>
            <person name="Thang M."/>
            <person name="Chan C."/>
        </authorList>
    </citation>
    <scope>NUCLEOTIDE SEQUENCE [LARGE SCALE GENOMIC DNA]</scope>
</reference>
<reference evidence="2" key="1">
    <citation type="submission" date="2022-10" db="EMBL/GenBank/DDBJ databases">
        <authorList>
            <person name="Chen Y."/>
            <person name="Dougan E. K."/>
            <person name="Chan C."/>
            <person name="Rhodes N."/>
            <person name="Thang M."/>
        </authorList>
    </citation>
    <scope>NUCLEOTIDE SEQUENCE</scope>
</reference>
<dbReference type="Proteomes" id="UP001152797">
    <property type="component" value="Unassembled WGS sequence"/>
</dbReference>
<sequence>MTHSKCLVTAEQNAAYVFCGLQGVELCQLVLKASTLQELVDAVSREINIPGDCFRLLWGGAGLGAGRLPMPLLRKSDIPVKVTLVRINPAWAAALDRVVASLVPELPSIACICDGPALDLSGEVRTCFAENRDLALAAVQYSGSFLMHFPEDLLHDKELVSTALRECGSALRFVPVPLRRDREVVLVAVQNDGEALFYAPPELQADAEVAGAAVAQVGQAMRHASTLLKQDRAFVFEAARKRANTFLYAHERLRQDKAFVMSIVRVNGDVLTHVPQALRSDRDVCMAARAYWAGEGDAPPSAQGLVRQGLLLEPSERAKLAAQAVREGRPT</sequence>
<evidence type="ECO:0000259" key="1">
    <source>
        <dbReference type="Pfam" id="PF13475"/>
    </source>
</evidence>
<dbReference type="EMBL" id="CAMXCT010000676">
    <property type="protein sequence ID" value="CAI3982003.1"/>
    <property type="molecule type" value="Genomic_DNA"/>
</dbReference>
<gene>
    <name evidence="2" type="ORF">C1SCF055_LOCUS9744</name>
</gene>
<name>A0A9P1BZB2_9DINO</name>
<accession>A0A9P1BZB2</accession>
<feature type="domain" description="DUF4116" evidence="1">
    <location>
        <begin position="156"/>
        <end position="204"/>
    </location>
</feature>
<dbReference type="EMBL" id="CAMXCT030000676">
    <property type="protein sequence ID" value="CAL4769315.1"/>
    <property type="molecule type" value="Genomic_DNA"/>
</dbReference>
<dbReference type="OrthoDB" id="431262at2759"/>
<organism evidence="2">
    <name type="scientific">Cladocopium goreaui</name>
    <dbReference type="NCBI Taxonomy" id="2562237"/>
    <lineage>
        <taxon>Eukaryota</taxon>
        <taxon>Sar</taxon>
        <taxon>Alveolata</taxon>
        <taxon>Dinophyceae</taxon>
        <taxon>Suessiales</taxon>
        <taxon>Symbiodiniaceae</taxon>
        <taxon>Cladocopium</taxon>
    </lineage>
</organism>
<proteinExistence type="predicted"/>
<protein>
    <submittedName>
        <fullName evidence="4">U4/U6.U5 tri-snRNP-associated protein 1</fullName>
    </submittedName>
</protein>
<evidence type="ECO:0000313" key="3">
    <source>
        <dbReference type="EMBL" id="CAL1135378.1"/>
    </source>
</evidence>
<evidence type="ECO:0000313" key="4">
    <source>
        <dbReference type="EMBL" id="CAL4769315.1"/>
    </source>
</evidence>
<dbReference type="AlphaFoldDB" id="A0A9P1BZB2"/>
<dbReference type="InterPro" id="IPR025197">
    <property type="entry name" value="DUF4116"/>
</dbReference>
<keyword evidence="5" id="KW-1185">Reference proteome</keyword>
<feature type="domain" description="DUF4116" evidence="1">
    <location>
        <begin position="231"/>
        <end position="279"/>
    </location>
</feature>
<evidence type="ECO:0000313" key="2">
    <source>
        <dbReference type="EMBL" id="CAI3982003.1"/>
    </source>
</evidence>